<evidence type="ECO:0000313" key="4">
    <source>
        <dbReference type="Proteomes" id="UP000005087"/>
    </source>
</evidence>
<dbReference type="EMBL" id="CM001484">
    <property type="protein sequence ID" value="EIE98539.1"/>
    <property type="molecule type" value="Genomic_DNA"/>
</dbReference>
<keyword evidence="4" id="KW-1185">Reference proteome</keyword>
<dbReference type="Proteomes" id="UP000005087">
    <property type="component" value="Chromosome"/>
</dbReference>
<evidence type="ECO:0000259" key="2">
    <source>
        <dbReference type="Pfam" id="PF00561"/>
    </source>
</evidence>
<evidence type="ECO:0000256" key="1">
    <source>
        <dbReference type="SAM" id="SignalP"/>
    </source>
</evidence>
<accession>I1D0R5</accession>
<dbReference type="GO" id="GO:0016746">
    <property type="term" value="F:acyltransferase activity"/>
    <property type="evidence" value="ECO:0007669"/>
    <property type="project" value="UniProtKB-KW"/>
</dbReference>
<dbReference type="InterPro" id="IPR000073">
    <property type="entry name" value="AB_hydrolase_1"/>
</dbReference>
<reference evidence="3 4" key="1">
    <citation type="submission" date="2011-09" db="EMBL/GenBank/DDBJ databases">
        <authorList>
            <consortium name="US DOE Joint Genome Institute (JGI-PGF)"/>
            <person name="Lucas S."/>
            <person name="Han J."/>
            <person name="Lapidus A."/>
            <person name="Cheng J.-F."/>
            <person name="Goodwin L."/>
            <person name="Pitluck S."/>
            <person name="Peters L."/>
            <person name="Land M.L."/>
            <person name="Hauser L."/>
            <person name="Brambilla E."/>
            <person name="Klenk H.-P."/>
            <person name="Woyke T.J."/>
        </authorList>
    </citation>
    <scope>NUCLEOTIDE SEQUENCE [LARGE SCALE GENOMIC DNA]</scope>
    <source>
        <strain evidence="3 4">K62</strain>
    </source>
</reference>
<sequence>MKPRLVFASAVAAGIAVAAGVAHRLRSVPDWPEPPGDVTTVRGESLHHLSSAEGAGPTVVFESALSCPCTEWAWVIRELDGHLPYLAYDRPGNGWSSAHNPPRTAAEHAELLHDLLVARGLPGPYVLVGHSVGGLLVRVFADRYPGDVAGLVLVDSSHPDQLERSALQREGMPLVQQSIWTTYWRSRLGLPRPDDGFGALSDLPEELVDPSMRVMRRPEPWKAAGREFADWYTRWNDETRATTLGPELPVAVVTAGAQSSMDGAHARMQEELAQLTTVGHHDVVVGAQHDALVMRPEPAARITRAVDWVVRRHHATARQFSGRKG</sequence>
<dbReference type="GO" id="GO:0016020">
    <property type="term" value="C:membrane"/>
    <property type="evidence" value="ECO:0007669"/>
    <property type="project" value="TreeGrafter"/>
</dbReference>
<dbReference type="PANTHER" id="PTHR43798">
    <property type="entry name" value="MONOACYLGLYCEROL LIPASE"/>
    <property type="match status" value="1"/>
</dbReference>
<keyword evidence="3" id="KW-0808">Transferase</keyword>
<gene>
    <name evidence="3" type="ORF">SacglDRAFT_01624</name>
</gene>
<dbReference type="HOGENOM" id="CLU_020336_9_0_11"/>
<dbReference type="eggNOG" id="COG0596">
    <property type="taxonomic scope" value="Bacteria"/>
</dbReference>
<dbReference type="Gene3D" id="3.40.50.1820">
    <property type="entry name" value="alpha/beta hydrolase"/>
    <property type="match status" value="1"/>
</dbReference>
<feature type="chain" id="PRO_5038979889" evidence="1">
    <location>
        <begin position="19"/>
        <end position="325"/>
    </location>
</feature>
<keyword evidence="3" id="KW-0378">Hydrolase</keyword>
<organism evidence="3 4">
    <name type="scientific">Saccharomonospora glauca K62</name>
    <dbReference type="NCBI Taxonomy" id="928724"/>
    <lineage>
        <taxon>Bacteria</taxon>
        <taxon>Bacillati</taxon>
        <taxon>Actinomycetota</taxon>
        <taxon>Actinomycetes</taxon>
        <taxon>Pseudonocardiales</taxon>
        <taxon>Pseudonocardiaceae</taxon>
        <taxon>Saccharomonospora</taxon>
    </lineage>
</organism>
<dbReference type="PANTHER" id="PTHR43798:SF33">
    <property type="entry name" value="HYDROLASE, PUTATIVE (AFU_ORTHOLOGUE AFUA_2G14860)-RELATED"/>
    <property type="match status" value="1"/>
</dbReference>
<dbReference type="InterPro" id="IPR029058">
    <property type="entry name" value="AB_hydrolase_fold"/>
</dbReference>
<dbReference type="SUPFAM" id="SSF53474">
    <property type="entry name" value="alpha/beta-Hydrolases"/>
    <property type="match status" value="1"/>
</dbReference>
<dbReference type="AlphaFoldDB" id="I1D0R5"/>
<keyword evidence="1" id="KW-0732">Signal</keyword>
<keyword evidence="3" id="KW-0012">Acyltransferase</keyword>
<dbReference type="STRING" id="928724.SacglDRAFT_01624"/>
<dbReference type="Pfam" id="PF00561">
    <property type="entry name" value="Abhydrolase_1"/>
    <property type="match status" value="1"/>
</dbReference>
<name>I1D0R5_9PSEU</name>
<feature type="signal peptide" evidence="1">
    <location>
        <begin position="1"/>
        <end position="18"/>
    </location>
</feature>
<dbReference type="GO" id="GO:0016787">
    <property type="term" value="F:hydrolase activity"/>
    <property type="evidence" value="ECO:0007669"/>
    <property type="project" value="UniProtKB-KW"/>
</dbReference>
<feature type="domain" description="AB hydrolase-1" evidence="2">
    <location>
        <begin position="72"/>
        <end position="163"/>
    </location>
</feature>
<dbReference type="OrthoDB" id="7185741at2"/>
<reference evidence="4" key="2">
    <citation type="submission" date="2012-01" db="EMBL/GenBank/DDBJ databases">
        <title>Noncontiguous Finished sequence of chromosome of Saccharomonospora glauca K62.</title>
        <authorList>
            <consortium name="US DOE Joint Genome Institute"/>
            <person name="Lucas S."/>
            <person name="Han J."/>
            <person name="Lapidus A."/>
            <person name="Cheng J.-F."/>
            <person name="Goodwin L."/>
            <person name="Pitluck S."/>
            <person name="Peters L."/>
            <person name="Mikhailova N."/>
            <person name="Held B."/>
            <person name="Detter J.C."/>
            <person name="Han C."/>
            <person name="Tapia R."/>
            <person name="Land M."/>
            <person name="Hauser L."/>
            <person name="Kyrpides N."/>
            <person name="Ivanova N."/>
            <person name="Pagani I."/>
            <person name="Brambilla E.-M."/>
            <person name="Klenk H.-P."/>
            <person name="Woyke T."/>
        </authorList>
    </citation>
    <scope>NUCLEOTIDE SEQUENCE [LARGE SCALE GENOMIC DNA]</scope>
    <source>
        <strain evidence="4">K62</strain>
    </source>
</reference>
<proteinExistence type="predicted"/>
<protein>
    <submittedName>
        <fullName evidence="3">Putative hydrolase or acyltransferase of alpha/beta superfamily</fullName>
    </submittedName>
</protein>
<evidence type="ECO:0000313" key="3">
    <source>
        <dbReference type="EMBL" id="EIE98539.1"/>
    </source>
</evidence>
<dbReference type="InterPro" id="IPR050266">
    <property type="entry name" value="AB_hydrolase_sf"/>
</dbReference>
<dbReference type="RefSeq" id="WP_005463322.1">
    <property type="nucleotide sequence ID" value="NZ_CM001484.1"/>
</dbReference>